<dbReference type="GO" id="GO:0004497">
    <property type="term" value="F:monooxygenase activity"/>
    <property type="evidence" value="ECO:0007669"/>
    <property type="project" value="UniProtKB-KW"/>
</dbReference>
<dbReference type="EMBL" id="JARKIF010000016">
    <property type="protein sequence ID" value="KAJ7621400.1"/>
    <property type="molecule type" value="Genomic_DNA"/>
</dbReference>
<dbReference type="PROSITE" id="PS00086">
    <property type="entry name" value="CYTOCHROME_P450"/>
    <property type="match status" value="1"/>
</dbReference>
<comment type="caution">
    <text evidence="17">The sequence shown here is derived from an EMBL/GenBank/DDBJ whole genome shotgun (WGS) entry which is preliminary data.</text>
</comment>
<feature type="signal peptide" evidence="16">
    <location>
        <begin position="1"/>
        <end position="17"/>
    </location>
</feature>
<dbReference type="GO" id="GO:0016705">
    <property type="term" value="F:oxidoreductase activity, acting on paired donors, with incorporation or reduction of molecular oxygen"/>
    <property type="evidence" value="ECO:0007669"/>
    <property type="project" value="InterPro"/>
</dbReference>
<dbReference type="InterPro" id="IPR001128">
    <property type="entry name" value="Cyt_P450"/>
</dbReference>
<organism evidence="17 18">
    <name type="scientific">Roridomyces roridus</name>
    <dbReference type="NCBI Taxonomy" id="1738132"/>
    <lineage>
        <taxon>Eukaryota</taxon>
        <taxon>Fungi</taxon>
        <taxon>Dikarya</taxon>
        <taxon>Basidiomycota</taxon>
        <taxon>Agaricomycotina</taxon>
        <taxon>Agaricomycetes</taxon>
        <taxon>Agaricomycetidae</taxon>
        <taxon>Agaricales</taxon>
        <taxon>Marasmiineae</taxon>
        <taxon>Mycenaceae</taxon>
        <taxon>Roridomyces</taxon>
    </lineage>
</organism>
<evidence type="ECO:0000256" key="5">
    <source>
        <dbReference type="ARBA" id="ARBA00022617"/>
    </source>
</evidence>
<dbReference type="InterPro" id="IPR002401">
    <property type="entry name" value="Cyt_P450_E_grp-I"/>
</dbReference>
<dbReference type="SUPFAM" id="SSF48264">
    <property type="entry name" value="Cytochrome P450"/>
    <property type="match status" value="1"/>
</dbReference>
<comment type="cofactor">
    <cofactor evidence="1 14">
        <name>heme</name>
        <dbReference type="ChEBI" id="CHEBI:30413"/>
    </cofactor>
</comment>
<evidence type="ECO:0000256" key="3">
    <source>
        <dbReference type="ARBA" id="ARBA00005179"/>
    </source>
</evidence>
<sequence length="537" mass="60638">MSSLVPISLAALSIVLCFRLVKIGSREPGLPPGPPTVPLLGNLHIFPTEFAHFRFTEWARKYGGVYSLKIGPGTAVVLTDPTAVKVLMDQRSGNTVDRPAMHVADRVAGGLNMVLARYTENWRTLRRAAHTILTPQESRKHLPIQQAEATQVLHDILSQPEGFYTHIRRYSSSVILSVLYGKRAPRYETPETTAFFEAQHEWERVLELGATPPIDLIPLLKYVPVRWAKWKRDCARTRKLQRDLYFGLLNETRERLGRGEENGCYMEEILKSQEELGMDLEITGYLGGVLIEAGSDTTSSFLQTLVLALTAYPEAQKKAQEEIDRVVGSHRMPTLDDLDELRYIRALILETHRFRPVAPMLVPHATLTAEEYKGYIIPKGATIFVNVYGIFHDSDLFDDPENFIPERFLLTENGTRPGVDGSDLRHNLPFGVGRRLCPGIHLAQNSININTMNLIWAFQFSPDTDASGNPIPLDTSAYQRGILTAPEPFRCTIKPRSKERADIIEQEFFEATDTFKKFEYGLSAEDREFVAKSRAQE</sequence>
<evidence type="ECO:0000256" key="16">
    <source>
        <dbReference type="SAM" id="SignalP"/>
    </source>
</evidence>
<evidence type="ECO:0000256" key="12">
    <source>
        <dbReference type="ARBA" id="ARBA00023136"/>
    </source>
</evidence>
<comment type="pathway">
    <text evidence="3">Secondary metabolite biosynthesis.</text>
</comment>
<keyword evidence="18" id="KW-1185">Reference proteome</keyword>
<evidence type="ECO:0000256" key="15">
    <source>
        <dbReference type="RuleBase" id="RU000461"/>
    </source>
</evidence>
<accession>A0AAD7BHS0</accession>
<evidence type="ECO:0000256" key="4">
    <source>
        <dbReference type="ARBA" id="ARBA00010617"/>
    </source>
</evidence>
<keyword evidence="6" id="KW-0812">Transmembrane</keyword>
<dbReference type="PRINTS" id="PR00385">
    <property type="entry name" value="P450"/>
</dbReference>
<evidence type="ECO:0000313" key="18">
    <source>
        <dbReference type="Proteomes" id="UP001221142"/>
    </source>
</evidence>
<dbReference type="InterPro" id="IPR017972">
    <property type="entry name" value="Cyt_P450_CS"/>
</dbReference>
<comment type="subcellular location">
    <subcellularLocation>
        <location evidence="2">Membrane</location>
        <topology evidence="2">Single-pass membrane protein</topology>
    </subcellularLocation>
</comment>
<keyword evidence="11 15" id="KW-0503">Monooxygenase</keyword>
<evidence type="ECO:0000256" key="9">
    <source>
        <dbReference type="ARBA" id="ARBA00023002"/>
    </source>
</evidence>
<comment type="similarity">
    <text evidence="4 15">Belongs to the cytochrome P450 family.</text>
</comment>
<feature type="binding site" description="axial binding residue" evidence="14">
    <location>
        <position position="437"/>
    </location>
    <ligand>
        <name>heme</name>
        <dbReference type="ChEBI" id="CHEBI:30413"/>
    </ligand>
    <ligandPart>
        <name>Fe</name>
        <dbReference type="ChEBI" id="CHEBI:18248"/>
    </ligandPart>
</feature>
<dbReference type="InterPro" id="IPR050364">
    <property type="entry name" value="Cytochrome_P450_fung"/>
</dbReference>
<keyword evidence="8" id="KW-1133">Transmembrane helix</keyword>
<gene>
    <name evidence="17" type="ORF">FB45DRAFT_929127</name>
</gene>
<feature type="chain" id="PRO_5042025124" evidence="16">
    <location>
        <begin position="18"/>
        <end position="537"/>
    </location>
</feature>
<keyword evidence="12" id="KW-0472">Membrane</keyword>
<dbReference type="GO" id="GO:0016020">
    <property type="term" value="C:membrane"/>
    <property type="evidence" value="ECO:0007669"/>
    <property type="project" value="UniProtKB-SubCell"/>
</dbReference>
<proteinExistence type="inferred from homology"/>
<evidence type="ECO:0000256" key="10">
    <source>
        <dbReference type="ARBA" id="ARBA00023004"/>
    </source>
</evidence>
<evidence type="ECO:0000256" key="7">
    <source>
        <dbReference type="ARBA" id="ARBA00022723"/>
    </source>
</evidence>
<keyword evidence="13" id="KW-0325">Glycoprotein</keyword>
<dbReference type="AlphaFoldDB" id="A0AAD7BHS0"/>
<dbReference type="PANTHER" id="PTHR46300">
    <property type="entry name" value="P450, PUTATIVE (EUROFUNG)-RELATED-RELATED"/>
    <property type="match status" value="1"/>
</dbReference>
<evidence type="ECO:0000256" key="11">
    <source>
        <dbReference type="ARBA" id="ARBA00023033"/>
    </source>
</evidence>
<dbReference type="GO" id="GO:0005506">
    <property type="term" value="F:iron ion binding"/>
    <property type="evidence" value="ECO:0007669"/>
    <property type="project" value="InterPro"/>
</dbReference>
<dbReference type="Pfam" id="PF00067">
    <property type="entry name" value="p450"/>
    <property type="match status" value="1"/>
</dbReference>
<evidence type="ECO:0000256" key="2">
    <source>
        <dbReference type="ARBA" id="ARBA00004167"/>
    </source>
</evidence>
<name>A0AAD7BHS0_9AGAR</name>
<keyword evidence="5 14" id="KW-0349">Heme</keyword>
<keyword evidence="9 15" id="KW-0560">Oxidoreductase</keyword>
<evidence type="ECO:0000256" key="1">
    <source>
        <dbReference type="ARBA" id="ARBA00001971"/>
    </source>
</evidence>
<evidence type="ECO:0000256" key="13">
    <source>
        <dbReference type="ARBA" id="ARBA00023180"/>
    </source>
</evidence>
<dbReference type="GO" id="GO:0020037">
    <property type="term" value="F:heme binding"/>
    <property type="evidence" value="ECO:0007669"/>
    <property type="project" value="InterPro"/>
</dbReference>
<keyword evidence="16" id="KW-0732">Signal</keyword>
<keyword evidence="7 14" id="KW-0479">Metal-binding</keyword>
<keyword evidence="10 14" id="KW-0408">Iron</keyword>
<dbReference type="Gene3D" id="1.10.630.10">
    <property type="entry name" value="Cytochrome P450"/>
    <property type="match status" value="1"/>
</dbReference>
<dbReference type="PRINTS" id="PR00463">
    <property type="entry name" value="EP450I"/>
</dbReference>
<dbReference type="PANTHER" id="PTHR46300:SF2">
    <property type="entry name" value="CYTOCHROME P450 MONOOXYGENASE ALNH-RELATED"/>
    <property type="match status" value="1"/>
</dbReference>
<evidence type="ECO:0000256" key="6">
    <source>
        <dbReference type="ARBA" id="ARBA00022692"/>
    </source>
</evidence>
<evidence type="ECO:0000256" key="14">
    <source>
        <dbReference type="PIRSR" id="PIRSR602401-1"/>
    </source>
</evidence>
<dbReference type="InterPro" id="IPR036396">
    <property type="entry name" value="Cyt_P450_sf"/>
</dbReference>
<evidence type="ECO:0000313" key="17">
    <source>
        <dbReference type="EMBL" id="KAJ7621400.1"/>
    </source>
</evidence>
<dbReference type="CDD" id="cd11065">
    <property type="entry name" value="CYP64-like"/>
    <property type="match status" value="1"/>
</dbReference>
<evidence type="ECO:0000256" key="8">
    <source>
        <dbReference type="ARBA" id="ARBA00022989"/>
    </source>
</evidence>
<reference evidence="17" key="1">
    <citation type="submission" date="2023-03" db="EMBL/GenBank/DDBJ databases">
        <title>Massive genome expansion in bonnet fungi (Mycena s.s.) driven by repeated elements and novel gene families across ecological guilds.</title>
        <authorList>
            <consortium name="Lawrence Berkeley National Laboratory"/>
            <person name="Harder C.B."/>
            <person name="Miyauchi S."/>
            <person name="Viragh M."/>
            <person name="Kuo A."/>
            <person name="Thoen E."/>
            <person name="Andreopoulos B."/>
            <person name="Lu D."/>
            <person name="Skrede I."/>
            <person name="Drula E."/>
            <person name="Henrissat B."/>
            <person name="Morin E."/>
            <person name="Kohler A."/>
            <person name="Barry K."/>
            <person name="LaButti K."/>
            <person name="Morin E."/>
            <person name="Salamov A."/>
            <person name="Lipzen A."/>
            <person name="Mereny Z."/>
            <person name="Hegedus B."/>
            <person name="Baldrian P."/>
            <person name="Stursova M."/>
            <person name="Weitz H."/>
            <person name="Taylor A."/>
            <person name="Grigoriev I.V."/>
            <person name="Nagy L.G."/>
            <person name="Martin F."/>
            <person name="Kauserud H."/>
        </authorList>
    </citation>
    <scope>NUCLEOTIDE SEQUENCE</scope>
    <source>
        <strain evidence="17">9284</strain>
    </source>
</reference>
<protein>
    <submittedName>
        <fullName evidence="17">Cytochrome P450</fullName>
    </submittedName>
</protein>
<dbReference type="Proteomes" id="UP001221142">
    <property type="component" value="Unassembled WGS sequence"/>
</dbReference>